<feature type="region of interest" description="Disordered" evidence="6">
    <location>
        <begin position="379"/>
        <end position="400"/>
    </location>
</feature>
<evidence type="ECO:0000256" key="5">
    <source>
        <dbReference type="SAM" id="Coils"/>
    </source>
</evidence>
<evidence type="ECO:0000313" key="10">
    <source>
        <dbReference type="Proteomes" id="UP000000226"/>
    </source>
</evidence>
<feature type="transmembrane region" description="Helical" evidence="7">
    <location>
        <begin position="20"/>
        <end position="45"/>
    </location>
</feature>
<dbReference type="EMBL" id="CM002290">
    <property type="protein sequence ID" value="ESW25271.1"/>
    <property type="molecule type" value="Genomic_DNA"/>
</dbReference>
<reference evidence="9" key="1">
    <citation type="submission" date="2013-04" db="EMBL/GenBank/DDBJ databases">
        <authorList>
            <person name="Schmutz J."/>
            <person name="McClean P."/>
            <person name="Shu S."/>
            <person name="Cregan P."/>
            <person name="Rokhsar D."/>
            <person name="Jackson S."/>
        </authorList>
    </citation>
    <scope>NUCLEOTIDE SEQUENCE</scope>
</reference>
<dbReference type="OrthoDB" id="1424528at2759"/>
<proteinExistence type="predicted"/>
<feature type="region of interest" description="Disordered" evidence="6">
    <location>
        <begin position="192"/>
        <end position="250"/>
    </location>
</feature>
<evidence type="ECO:0000256" key="1">
    <source>
        <dbReference type="ARBA" id="ARBA00004167"/>
    </source>
</evidence>
<dbReference type="Gramene" id="ESW25271">
    <property type="protein sequence ID" value="ESW25271"/>
    <property type="gene ID" value="PHAVU_003G021800g"/>
</dbReference>
<dbReference type="PROSITE" id="PS51775">
    <property type="entry name" value="GTD_BINDING"/>
    <property type="match status" value="1"/>
</dbReference>
<dbReference type="AlphaFoldDB" id="V7C530"/>
<feature type="domain" description="GTD-binding" evidence="8">
    <location>
        <begin position="499"/>
        <end position="597"/>
    </location>
</feature>
<dbReference type="eggNOG" id="ENOG502QPIG">
    <property type="taxonomic scope" value="Eukaryota"/>
</dbReference>
<keyword evidence="2 7" id="KW-0812">Transmembrane</keyword>
<feature type="coiled-coil region" evidence="5">
    <location>
        <begin position="659"/>
        <end position="693"/>
    </location>
</feature>
<dbReference type="GO" id="GO:0016020">
    <property type="term" value="C:membrane"/>
    <property type="evidence" value="ECO:0007669"/>
    <property type="project" value="UniProtKB-SubCell"/>
</dbReference>
<evidence type="ECO:0000256" key="6">
    <source>
        <dbReference type="SAM" id="MobiDB-lite"/>
    </source>
</evidence>
<keyword evidence="4 7" id="KW-0472">Membrane</keyword>
<evidence type="ECO:0000256" key="2">
    <source>
        <dbReference type="ARBA" id="ARBA00022692"/>
    </source>
</evidence>
<dbReference type="Proteomes" id="UP000000226">
    <property type="component" value="Chromosome 3"/>
</dbReference>
<dbReference type="Gramene" id="ESW25272">
    <property type="protein sequence ID" value="ESW25272"/>
    <property type="gene ID" value="PHAVU_003G021800g"/>
</dbReference>
<evidence type="ECO:0000256" key="3">
    <source>
        <dbReference type="ARBA" id="ARBA00022989"/>
    </source>
</evidence>
<dbReference type="Pfam" id="PF04576">
    <property type="entry name" value="Zein-binding"/>
    <property type="match status" value="1"/>
</dbReference>
<evidence type="ECO:0000256" key="7">
    <source>
        <dbReference type="SAM" id="Phobius"/>
    </source>
</evidence>
<keyword evidence="10" id="KW-1185">Reference proteome</keyword>
<dbReference type="InterPro" id="IPR007656">
    <property type="entry name" value="GTD-bd"/>
</dbReference>
<dbReference type="SMR" id="V7C530"/>
<dbReference type="PANTHER" id="PTHR31448:SF3">
    <property type="entry name" value="MYOSIN-BINDING PROTEIN 2"/>
    <property type="match status" value="1"/>
</dbReference>
<gene>
    <name evidence="9" type="ORF">PHAVU_003G021800g</name>
</gene>
<dbReference type="STRING" id="3885.V7C530"/>
<evidence type="ECO:0000259" key="8">
    <source>
        <dbReference type="PROSITE" id="PS51775"/>
    </source>
</evidence>
<name>V7C530_PHAVU</name>
<organism evidence="9 10">
    <name type="scientific">Phaseolus vulgaris</name>
    <name type="common">Kidney bean</name>
    <name type="synonym">French bean</name>
    <dbReference type="NCBI Taxonomy" id="3885"/>
    <lineage>
        <taxon>Eukaryota</taxon>
        <taxon>Viridiplantae</taxon>
        <taxon>Streptophyta</taxon>
        <taxon>Embryophyta</taxon>
        <taxon>Tracheophyta</taxon>
        <taxon>Spermatophyta</taxon>
        <taxon>Magnoliopsida</taxon>
        <taxon>eudicotyledons</taxon>
        <taxon>Gunneridae</taxon>
        <taxon>Pentapetalae</taxon>
        <taxon>rosids</taxon>
        <taxon>fabids</taxon>
        <taxon>Fabales</taxon>
        <taxon>Fabaceae</taxon>
        <taxon>Papilionoideae</taxon>
        <taxon>50 kb inversion clade</taxon>
        <taxon>NPAAA clade</taxon>
        <taxon>indigoferoid/millettioid clade</taxon>
        <taxon>Phaseoleae</taxon>
        <taxon>Phaseolus</taxon>
    </lineage>
</organism>
<feature type="compositionally biased region" description="Basic and acidic residues" evidence="6">
    <location>
        <begin position="230"/>
        <end position="239"/>
    </location>
</feature>
<dbReference type="GO" id="GO:0080115">
    <property type="term" value="F:myosin XI tail binding"/>
    <property type="evidence" value="ECO:0007669"/>
    <property type="project" value="UniProtKB-ARBA"/>
</dbReference>
<protein>
    <recommendedName>
        <fullName evidence="8">GTD-binding domain-containing protein</fullName>
    </recommendedName>
</protein>
<feature type="compositionally biased region" description="Polar residues" evidence="6">
    <location>
        <begin position="380"/>
        <end position="398"/>
    </location>
</feature>
<feature type="compositionally biased region" description="Basic and acidic residues" evidence="6">
    <location>
        <begin position="198"/>
        <end position="221"/>
    </location>
</feature>
<dbReference type="InterPro" id="IPR039306">
    <property type="entry name" value="MYOB"/>
</dbReference>
<keyword evidence="5" id="KW-0175">Coiled coil</keyword>
<dbReference type="OMA" id="QGMCEDC"/>
<dbReference type="EMBL" id="CM002290">
    <property type="protein sequence ID" value="ESW25272.1"/>
    <property type="molecule type" value="Genomic_DNA"/>
</dbReference>
<evidence type="ECO:0000256" key="4">
    <source>
        <dbReference type="ARBA" id="ARBA00023136"/>
    </source>
</evidence>
<keyword evidence="3 7" id="KW-1133">Transmembrane helix</keyword>
<reference evidence="10" key="2">
    <citation type="journal article" date="2014" name="Nat. Genet.">
        <title>A reference genome for common bean and genome-wide analysis of dual domestications.</title>
        <authorList>
            <person name="Schmutz J."/>
            <person name="McClean P.E."/>
            <person name="Mamidi S."/>
            <person name="Wu G.A."/>
            <person name="Cannon S.B."/>
            <person name="Grimwood J."/>
            <person name="Jenkins J."/>
            <person name="Shu S."/>
            <person name="Song Q."/>
            <person name="Chavarro C."/>
            <person name="Torres-Torres M."/>
            <person name="Geffroy V."/>
            <person name="Moghaddam S.M."/>
            <person name="Gao D."/>
            <person name="Abernathy B."/>
            <person name="Barry K."/>
            <person name="Blair M."/>
            <person name="Brick M.A."/>
            <person name="Chovatia M."/>
            <person name="Gepts P."/>
            <person name="Goodstein D.M."/>
            <person name="Gonzales M."/>
            <person name="Hellsten U."/>
            <person name="Hyten D.L."/>
            <person name="Jia G."/>
            <person name="Kelly J.D."/>
            <person name="Kudrna D."/>
            <person name="Lee R."/>
            <person name="Richard M.M."/>
            <person name="Miklas P.N."/>
            <person name="Osorno J.M."/>
            <person name="Rodrigues J."/>
            <person name="Thareau V."/>
            <person name="Urrea C.A."/>
            <person name="Wang M."/>
            <person name="Yu Y."/>
            <person name="Zhang M."/>
            <person name="Wing R.A."/>
            <person name="Cregan P.B."/>
            <person name="Rokhsar D.S."/>
            <person name="Jackson S.A."/>
        </authorList>
    </citation>
    <scope>NUCLEOTIDE SEQUENCE [LARGE SCALE GENOMIC DNA]</scope>
    <source>
        <strain evidence="10">cv. G19833</strain>
    </source>
</reference>
<evidence type="ECO:0000313" key="9">
    <source>
        <dbReference type="EMBL" id="ESW25272.1"/>
    </source>
</evidence>
<feature type="coiled-coil region" evidence="5">
    <location>
        <begin position="505"/>
        <end position="606"/>
    </location>
</feature>
<comment type="subcellular location">
    <subcellularLocation>
        <location evidence="1">Membrane</location>
        <topology evidence="1">Single-pass membrane protein</topology>
    </subcellularLocation>
</comment>
<dbReference type="PANTHER" id="PTHR31448">
    <property type="entry name" value="MYOSIN-BINDING PROTEIN 2"/>
    <property type="match status" value="1"/>
</dbReference>
<sequence length="856" mass="97532">MATNKFATMLHKNTNKITVVLVYAVLEWILIILLLLNSLFSYLIMKFVDYFGLTRPCIWCTRIDHIIEPENNKCSCRDLVCEAHALEISKLGFCFNHRKLAESESMCEDCSSSCHPNFVNLSKSFGHFPWMQQKGVILDADDNNKVLENGMEPSRCSCCGDNSVSKFNLIKDKSSSRVLDCTQKRNLITESEVEAEVDEGHHHSDHGRVEEEQNSVEKRGSDIAFYAGEDSGRGGKEESLNAPMDDQPCEETTHQVSCSNEITELIPPKHLEFFIHGNDSLLIPVEYGDSFATESQNQLRYKVGDDGLSGDEDVILDFDLNCSAESEPVIENWHTPLHTVSVSSGLECTTKACKANGVESIPLRIRAKILESIVEEENLEQNSQEVKLPQTSEDSSVDANMKRRDDELCSVLPQESEDATQTQDDELQEVSTQNQDFLLDSNKEVQEISSCRTTTFTVQDDSENLHQPHEMFLLLGRKESETEESLEVSAICDIECGELTIEKLKSALKAERKVLNSLYGELEEERSASAIAANQTMAMINRLQEEKAAMRMEALQYERMMEEQSEYDQEALQLLNELVIKREKEKLELEKQLEIYQKKVHEYEVRETMIMSRRESNIRSRTSPSCRNATDSYELPIDWSRGTSQENGIYSHQEEFRKKNTSEDDVIYLEESVENLEEERLLILEQLKMLEEKLVILNCEEEYFDGIRSVEDLCEENANGYQDHNGYTGQINGLANGKHQTMCTKAKRVLPFFDETGKEAENGVMSNGLDFTSLQKSSSEKVQIEKKNLDVEVEVKVDDVYKRLQALEADKEFLKHCIISLGKGDKGLFLIQEILQHLRDLRNVELRIMNMGDSAV</sequence>
<accession>V7C530</accession>